<dbReference type="Proteomes" id="UP000235388">
    <property type="component" value="Unassembled WGS sequence"/>
</dbReference>
<dbReference type="EMBL" id="PGCJ01000984">
    <property type="protein sequence ID" value="PLW12377.1"/>
    <property type="molecule type" value="Genomic_DNA"/>
</dbReference>
<gene>
    <name evidence="2" type="ORF">PCANC_20171</name>
</gene>
<name>A0A2N5SGM8_9BASI</name>
<evidence type="ECO:0000313" key="2">
    <source>
        <dbReference type="EMBL" id="PLW12377.1"/>
    </source>
</evidence>
<evidence type="ECO:0000313" key="3">
    <source>
        <dbReference type="Proteomes" id="UP000235388"/>
    </source>
</evidence>
<protein>
    <submittedName>
        <fullName evidence="2">Uncharacterized protein</fullName>
    </submittedName>
</protein>
<feature type="compositionally biased region" description="Polar residues" evidence="1">
    <location>
        <begin position="31"/>
        <end position="41"/>
    </location>
</feature>
<feature type="compositionally biased region" description="Polar residues" evidence="1">
    <location>
        <begin position="152"/>
        <end position="174"/>
    </location>
</feature>
<feature type="region of interest" description="Disordered" evidence="1">
    <location>
        <begin position="24"/>
        <end position="61"/>
    </location>
</feature>
<accession>A0A2N5SGM8</accession>
<feature type="compositionally biased region" description="Polar residues" evidence="1">
    <location>
        <begin position="48"/>
        <end position="61"/>
    </location>
</feature>
<sequence>MRQVRPRRLITKLTIPIASDGLSKARYRPPASQTVTPTLTGWTDFRNGPSNPNAPNKNSQADAMDPYCPGIYHPVTLTPYIPSTLADVSSPDGFRGTPGALKRLGASTGHLRHRHGGRLIDGQGRQVLDANGAERSPGQLASRPAVVVPHHNSCSPTDNSLPRTPQYPPTSHKSLPQPPTLSRPGLTSRTLPLNQEDRFSLVRLLVVATSNRFTLPLSTEFPVTETSQIRAVKVPGTTRIRYFPNEVSRVAYPALTPITTITWSRITTPHIPTPSSSILTLTLTITLTLIMML</sequence>
<organism evidence="2 3">
    <name type="scientific">Puccinia coronata f. sp. avenae</name>
    <dbReference type="NCBI Taxonomy" id="200324"/>
    <lineage>
        <taxon>Eukaryota</taxon>
        <taxon>Fungi</taxon>
        <taxon>Dikarya</taxon>
        <taxon>Basidiomycota</taxon>
        <taxon>Pucciniomycotina</taxon>
        <taxon>Pucciniomycetes</taxon>
        <taxon>Pucciniales</taxon>
        <taxon>Pucciniaceae</taxon>
        <taxon>Puccinia</taxon>
    </lineage>
</organism>
<comment type="caution">
    <text evidence="2">The sequence shown here is derived from an EMBL/GenBank/DDBJ whole genome shotgun (WGS) entry which is preliminary data.</text>
</comment>
<evidence type="ECO:0000256" key="1">
    <source>
        <dbReference type="SAM" id="MobiDB-lite"/>
    </source>
</evidence>
<reference evidence="2 3" key="1">
    <citation type="submission" date="2017-11" db="EMBL/GenBank/DDBJ databases">
        <title>De novo assembly and phasing of dikaryotic genomes from two isolates of Puccinia coronata f. sp. avenae, the causal agent of oat crown rust.</title>
        <authorList>
            <person name="Miller M.E."/>
            <person name="Zhang Y."/>
            <person name="Omidvar V."/>
            <person name="Sperschneider J."/>
            <person name="Schwessinger B."/>
            <person name="Raley C."/>
            <person name="Palmer J.M."/>
            <person name="Garnica D."/>
            <person name="Upadhyaya N."/>
            <person name="Rathjen J."/>
            <person name="Taylor J.M."/>
            <person name="Park R.F."/>
            <person name="Dodds P.N."/>
            <person name="Hirsch C.D."/>
            <person name="Kianian S.F."/>
            <person name="Figueroa M."/>
        </authorList>
    </citation>
    <scope>NUCLEOTIDE SEQUENCE [LARGE SCALE GENOMIC DNA]</scope>
    <source>
        <strain evidence="2">12NC29</strain>
    </source>
</reference>
<proteinExistence type="predicted"/>
<dbReference type="AlphaFoldDB" id="A0A2N5SGM8"/>
<keyword evidence="3" id="KW-1185">Reference proteome</keyword>
<feature type="region of interest" description="Disordered" evidence="1">
    <location>
        <begin position="148"/>
        <end position="190"/>
    </location>
</feature>